<gene>
    <name evidence="2" type="ORF">PSYICH_LOCUS13650</name>
</gene>
<keyword evidence="1" id="KW-1133">Transmembrane helix</keyword>
<dbReference type="EMBL" id="OV651819">
    <property type="protein sequence ID" value="CAH1113197.1"/>
    <property type="molecule type" value="Genomic_DNA"/>
</dbReference>
<protein>
    <submittedName>
        <fullName evidence="2">Uncharacterized protein</fullName>
    </submittedName>
</protein>
<keyword evidence="3" id="KW-1185">Reference proteome</keyword>
<dbReference type="OrthoDB" id="6760255at2759"/>
<evidence type="ECO:0000313" key="2">
    <source>
        <dbReference type="EMBL" id="CAH1113197.1"/>
    </source>
</evidence>
<feature type="transmembrane region" description="Helical" evidence="1">
    <location>
        <begin position="12"/>
        <end position="30"/>
    </location>
</feature>
<evidence type="ECO:0000256" key="1">
    <source>
        <dbReference type="SAM" id="Phobius"/>
    </source>
</evidence>
<dbReference type="AlphaFoldDB" id="A0A9P0GJH5"/>
<reference evidence="2" key="1">
    <citation type="submission" date="2022-01" db="EMBL/GenBank/DDBJ databases">
        <authorList>
            <person name="King R."/>
        </authorList>
    </citation>
    <scope>NUCLEOTIDE SEQUENCE</scope>
</reference>
<keyword evidence="1" id="KW-0472">Membrane</keyword>
<evidence type="ECO:0000313" key="3">
    <source>
        <dbReference type="Proteomes" id="UP001153636"/>
    </source>
</evidence>
<name>A0A9P0GJH5_9CUCU</name>
<accession>A0A9P0GJH5</accession>
<organism evidence="2 3">
    <name type="scientific">Psylliodes chrysocephalus</name>
    <dbReference type="NCBI Taxonomy" id="3402493"/>
    <lineage>
        <taxon>Eukaryota</taxon>
        <taxon>Metazoa</taxon>
        <taxon>Ecdysozoa</taxon>
        <taxon>Arthropoda</taxon>
        <taxon>Hexapoda</taxon>
        <taxon>Insecta</taxon>
        <taxon>Pterygota</taxon>
        <taxon>Neoptera</taxon>
        <taxon>Endopterygota</taxon>
        <taxon>Coleoptera</taxon>
        <taxon>Polyphaga</taxon>
        <taxon>Cucujiformia</taxon>
        <taxon>Chrysomeloidea</taxon>
        <taxon>Chrysomelidae</taxon>
        <taxon>Galerucinae</taxon>
        <taxon>Alticini</taxon>
        <taxon>Psylliodes</taxon>
    </lineage>
</organism>
<proteinExistence type="predicted"/>
<sequence length="105" mass="11605">MKAKLKNVIRLGGFYLLMSIMGAMRGSAVLKYESPNAGHASVQSTCVNFVKLIMQEIDLSPDQYAGLEAILCDFDKSLLLGADQEECVKELASKFENHLVTWCNC</sequence>
<keyword evidence="1" id="KW-0812">Transmembrane</keyword>
<dbReference type="Proteomes" id="UP001153636">
    <property type="component" value="Chromosome 7"/>
</dbReference>